<dbReference type="Proteomes" id="UP000708208">
    <property type="component" value="Unassembled WGS sequence"/>
</dbReference>
<dbReference type="AlphaFoldDB" id="A0A8J2JTP1"/>
<protein>
    <submittedName>
        <fullName evidence="1">Uncharacterized protein</fullName>
    </submittedName>
</protein>
<dbReference type="OrthoDB" id="5594935at2759"/>
<evidence type="ECO:0000313" key="2">
    <source>
        <dbReference type="Proteomes" id="UP000708208"/>
    </source>
</evidence>
<reference evidence="1" key="1">
    <citation type="submission" date="2021-06" db="EMBL/GenBank/DDBJ databases">
        <authorList>
            <person name="Hodson N. C."/>
            <person name="Mongue J. A."/>
            <person name="Jaron S. K."/>
        </authorList>
    </citation>
    <scope>NUCLEOTIDE SEQUENCE</scope>
</reference>
<organism evidence="1 2">
    <name type="scientific">Allacma fusca</name>
    <dbReference type="NCBI Taxonomy" id="39272"/>
    <lineage>
        <taxon>Eukaryota</taxon>
        <taxon>Metazoa</taxon>
        <taxon>Ecdysozoa</taxon>
        <taxon>Arthropoda</taxon>
        <taxon>Hexapoda</taxon>
        <taxon>Collembola</taxon>
        <taxon>Symphypleona</taxon>
        <taxon>Sminthuridae</taxon>
        <taxon>Allacma</taxon>
    </lineage>
</organism>
<sequence length="76" mass="8404">MSLHKIYSIYIVSFIGCIVITRRKPVQSTEELTKCPSCDNMPCGSGEVCVLQEVQCIQAPCCPVLTCKSNHSKIKI</sequence>
<gene>
    <name evidence="1" type="ORF">AFUS01_LOCUS13463</name>
</gene>
<dbReference type="PROSITE" id="PS51257">
    <property type="entry name" value="PROKAR_LIPOPROTEIN"/>
    <property type="match status" value="1"/>
</dbReference>
<proteinExistence type="predicted"/>
<evidence type="ECO:0000313" key="1">
    <source>
        <dbReference type="EMBL" id="CAG7724437.1"/>
    </source>
</evidence>
<dbReference type="EMBL" id="CAJVCH010109825">
    <property type="protein sequence ID" value="CAG7724437.1"/>
    <property type="molecule type" value="Genomic_DNA"/>
</dbReference>
<comment type="caution">
    <text evidence="1">The sequence shown here is derived from an EMBL/GenBank/DDBJ whole genome shotgun (WGS) entry which is preliminary data.</text>
</comment>
<keyword evidence="2" id="KW-1185">Reference proteome</keyword>
<name>A0A8J2JTP1_9HEXA</name>
<accession>A0A8J2JTP1</accession>